<dbReference type="InterPro" id="IPR045069">
    <property type="entry name" value="MATE_euk"/>
</dbReference>
<dbReference type="AlphaFoldDB" id="A0A6G0WNE3"/>
<evidence type="ECO:0000256" key="2">
    <source>
        <dbReference type="ARBA" id="ARBA00010199"/>
    </source>
</evidence>
<feature type="transmembrane region" description="Helical" evidence="8">
    <location>
        <begin position="163"/>
        <end position="181"/>
    </location>
</feature>
<feature type="transmembrane region" description="Helical" evidence="8">
    <location>
        <begin position="452"/>
        <end position="473"/>
    </location>
</feature>
<feature type="transmembrane region" description="Helical" evidence="8">
    <location>
        <begin position="44"/>
        <end position="69"/>
    </location>
</feature>
<dbReference type="NCBIfam" id="TIGR00797">
    <property type="entry name" value="matE"/>
    <property type="match status" value="1"/>
</dbReference>
<keyword evidence="5 8" id="KW-0812">Transmembrane</keyword>
<keyword evidence="3" id="KW-0813">Transport</keyword>
<feature type="transmembrane region" description="Helical" evidence="8">
    <location>
        <begin position="424"/>
        <end position="446"/>
    </location>
</feature>
<dbReference type="CDD" id="cd13132">
    <property type="entry name" value="MATE_eukaryotic"/>
    <property type="match status" value="1"/>
</dbReference>
<dbReference type="Proteomes" id="UP000481153">
    <property type="component" value="Unassembled WGS sequence"/>
</dbReference>
<feature type="transmembrane region" description="Helical" evidence="8">
    <location>
        <begin position="121"/>
        <end position="143"/>
    </location>
</feature>
<comment type="caution">
    <text evidence="9">The sequence shown here is derived from an EMBL/GenBank/DDBJ whole genome shotgun (WGS) entry which is preliminary data.</text>
</comment>
<dbReference type="GO" id="GO:0005886">
    <property type="term" value="C:plasma membrane"/>
    <property type="evidence" value="ECO:0007669"/>
    <property type="project" value="UniProtKB-SubCell"/>
</dbReference>
<evidence type="ECO:0000313" key="9">
    <source>
        <dbReference type="EMBL" id="KAF0728871.1"/>
    </source>
</evidence>
<dbReference type="GO" id="GO:0042910">
    <property type="term" value="F:xenobiotic transmembrane transporter activity"/>
    <property type="evidence" value="ECO:0007669"/>
    <property type="project" value="InterPro"/>
</dbReference>
<organism evidence="9 10">
    <name type="scientific">Aphanomyces euteiches</name>
    <dbReference type="NCBI Taxonomy" id="100861"/>
    <lineage>
        <taxon>Eukaryota</taxon>
        <taxon>Sar</taxon>
        <taxon>Stramenopiles</taxon>
        <taxon>Oomycota</taxon>
        <taxon>Saprolegniomycetes</taxon>
        <taxon>Saprolegniales</taxon>
        <taxon>Verrucalvaceae</taxon>
        <taxon>Aphanomyces</taxon>
    </lineage>
</organism>
<accession>A0A6G0WNE3</accession>
<keyword evidence="4" id="KW-1003">Cell membrane</keyword>
<feature type="transmembrane region" description="Helical" evidence="8">
    <location>
        <begin position="218"/>
        <end position="242"/>
    </location>
</feature>
<evidence type="ECO:0000256" key="6">
    <source>
        <dbReference type="ARBA" id="ARBA00022989"/>
    </source>
</evidence>
<evidence type="ECO:0008006" key="11">
    <source>
        <dbReference type="Google" id="ProtNLM"/>
    </source>
</evidence>
<dbReference type="InterPro" id="IPR002528">
    <property type="entry name" value="MATE_fam"/>
</dbReference>
<feature type="transmembrane region" description="Helical" evidence="8">
    <location>
        <begin position="352"/>
        <end position="372"/>
    </location>
</feature>
<sequence>MEEAKPLIDDTTTKLIPSEDGVECEKDTQYKVNAWTETIELIKLAIPIVATMALEFLPGSVSVAIVGHIDSPLRKEYVDAAALSSVLLSLTGFSVGFGLITAMDTLCSQTVGAGKLYNLGLYFQSGLIVLGFMYIPCLLLNFYAEGILLLLGQDPTVAALSGIYSKISVLSMPGLFLYELVKRVLQAQNVVNPMAYIAVVSNSLYIALAYYLCFYTEYGFLGAAVARVISNTILPLFACAYLSWNPLYKDWWPADHSFSAQWKAAFEHVPEFFALGLPGMFMMLMDSMAFEVCSLMVGWLPNPILNMSVNSVLMSIGSQVYSLFLGLNVAATVRLGNALGANEPNRARMISTVSLGVTFAVGLVVSLVFLIARDAMPRLFINDPDAIAATQHVLAIFAVYEMIDGMNCSTQSILKGMGKQSVGAWVNAAAYYIFGIPLGAWLAFYFKFGIEGLWFGLTGGLFLAFCVFVWFICRVSWKQMAIEAIARTST</sequence>
<dbReference type="PANTHER" id="PTHR11206">
    <property type="entry name" value="MULTIDRUG RESISTANCE PROTEIN"/>
    <property type="match status" value="1"/>
</dbReference>
<dbReference type="Pfam" id="PF01554">
    <property type="entry name" value="MatE"/>
    <property type="match status" value="2"/>
</dbReference>
<keyword evidence="6 8" id="KW-1133">Transmembrane helix</keyword>
<evidence type="ECO:0000256" key="4">
    <source>
        <dbReference type="ARBA" id="ARBA00022475"/>
    </source>
</evidence>
<evidence type="ECO:0000256" key="3">
    <source>
        <dbReference type="ARBA" id="ARBA00022448"/>
    </source>
</evidence>
<evidence type="ECO:0000256" key="5">
    <source>
        <dbReference type="ARBA" id="ARBA00022692"/>
    </source>
</evidence>
<evidence type="ECO:0000256" key="7">
    <source>
        <dbReference type="ARBA" id="ARBA00023136"/>
    </source>
</evidence>
<comment type="subcellular location">
    <subcellularLocation>
        <location evidence="1">Cell membrane</location>
        <topology evidence="1">Multi-pass membrane protein</topology>
    </subcellularLocation>
</comment>
<dbReference type="VEuPathDB" id="FungiDB:AeMF1_010769"/>
<feature type="transmembrane region" description="Helical" evidence="8">
    <location>
        <begin position="272"/>
        <end position="300"/>
    </location>
</feature>
<feature type="transmembrane region" description="Helical" evidence="8">
    <location>
        <begin position="193"/>
        <end position="212"/>
    </location>
</feature>
<dbReference type="InterPro" id="IPR048279">
    <property type="entry name" value="MdtK-like"/>
</dbReference>
<dbReference type="EMBL" id="VJMJ01000172">
    <property type="protein sequence ID" value="KAF0728871.1"/>
    <property type="molecule type" value="Genomic_DNA"/>
</dbReference>
<dbReference type="GO" id="GO:0015297">
    <property type="term" value="F:antiporter activity"/>
    <property type="evidence" value="ECO:0007669"/>
    <property type="project" value="InterPro"/>
</dbReference>
<proteinExistence type="inferred from homology"/>
<dbReference type="PIRSF" id="PIRSF006603">
    <property type="entry name" value="DinF"/>
    <property type="match status" value="1"/>
</dbReference>
<keyword evidence="7 8" id="KW-0472">Membrane</keyword>
<gene>
    <name evidence="9" type="ORF">Ae201684_013440</name>
</gene>
<reference evidence="9 10" key="1">
    <citation type="submission" date="2019-07" db="EMBL/GenBank/DDBJ databases">
        <title>Genomics analysis of Aphanomyces spp. identifies a new class of oomycete effector associated with host adaptation.</title>
        <authorList>
            <person name="Gaulin E."/>
        </authorList>
    </citation>
    <scope>NUCLEOTIDE SEQUENCE [LARGE SCALE GENOMIC DNA]</scope>
    <source>
        <strain evidence="9 10">ATCC 201684</strain>
    </source>
</reference>
<evidence type="ECO:0000313" key="10">
    <source>
        <dbReference type="Proteomes" id="UP000481153"/>
    </source>
</evidence>
<comment type="similarity">
    <text evidence="2">Belongs to the multi antimicrobial extrusion (MATE) (TC 2.A.66.1) family.</text>
</comment>
<keyword evidence="10" id="KW-1185">Reference proteome</keyword>
<name>A0A6G0WNE3_9STRA</name>
<evidence type="ECO:0000256" key="1">
    <source>
        <dbReference type="ARBA" id="ARBA00004651"/>
    </source>
</evidence>
<dbReference type="GO" id="GO:1990961">
    <property type="term" value="P:xenobiotic detoxification by transmembrane export across the plasma membrane"/>
    <property type="evidence" value="ECO:0007669"/>
    <property type="project" value="InterPro"/>
</dbReference>
<protein>
    <recommendedName>
        <fullName evidence="11">MATE efflux family protein</fullName>
    </recommendedName>
</protein>
<evidence type="ECO:0000256" key="8">
    <source>
        <dbReference type="SAM" id="Phobius"/>
    </source>
</evidence>
<feature type="transmembrane region" description="Helical" evidence="8">
    <location>
        <begin position="81"/>
        <end position="100"/>
    </location>
</feature>
<feature type="transmembrane region" description="Helical" evidence="8">
    <location>
        <begin position="320"/>
        <end position="340"/>
    </location>
</feature>